<feature type="domain" description="RFTS" evidence="10">
    <location>
        <begin position="633"/>
        <end position="804"/>
    </location>
</feature>
<dbReference type="InterPro" id="IPR050390">
    <property type="entry name" value="C5-Methyltransferase"/>
</dbReference>
<evidence type="ECO:0000256" key="1">
    <source>
        <dbReference type="ARBA" id="ARBA00004123"/>
    </source>
</evidence>
<evidence type="ECO:0000256" key="6">
    <source>
        <dbReference type="ARBA" id="ARBA00023242"/>
    </source>
</evidence>
<evidence type="ECO:0000256" key="9">
    <source>
        <dbReference type="SAM" id="MobiDB-lite"/>
    </source>
</evidence>
<feature type="region of interest" description="Disordered" evidence="9">
    <location>
        <begin position="1384"/>
        <end position="1520"/>
    </location>
</feature>
<feature type="compositionally biased region" description="Basic residues" evidence="9">
    <location>
        <begin position="1505"/>
        <end position="1515"/>
    </location>
</feature>
<evidence type="ECO:0000259" key="10">
    <source>
        <dbReference type="Pfam" id="PF12047"/>
    </source>
</evidence>
<evidence type="ECO:0000313" key="11">
    <source>
        <dbReference type="EMBL" id="KAG2433346.1"/>
    </source>
</evidence>
<feature type="compositionally biased region" description="Gly residues" evidence="9">
    <location>
        <begin position="576"/>
        <end position="587"/>
    </location>
</feature>
<feature type="active site" evidence="7">
    <location>
        <position position="1804"/>
    </location>
</feature>
<feature type="domain" description="RFTS" evidence="10">
    <location>
        <begin position="262"/>
        <end position="417"/>
    </location>
</feature>
<dbReference type="PROSITE" id="PS00095">
    <property type="entry name" value="C5_MTASE_2"/>
    <property type="match status" value="1"/>
</dbReference>
<dbReference type="SUPFAM" id="SSF53335">
    <property type="entry name" value="S-adenosyl-L-methionine-dependent methyltransferases"/>
    <property type="match status" value="1"/>
</dbReference>
<dbReference type="PROSITE" id="PS51679">
    <property type="entry name" value="SAM_MT_C5"/>
    <property type="match status" value="1"/>
</dbReference>
<feature type="compositionally biased region" description="Pro residues" evidence="9">
    <location>
        <begin position="1654"/>
        <end position="1665"/>
    </location>
</feature>
<accession>A0A835W273</accession>
<feature type="compositionally biased region" description="Basic and acidic residues" evidence="9">
    <location>
        <begin position="2148"/>
        <end position="2157"/>
    </location>
</feature>
<dbReference type="GO" id="GO:0003677">
    <property type="term" value="F:DNA binding"/>
    <property type="evidence" value="ECO:0007669"/>
    <property type="project" value="TreeGrafter"/>
</dbReference>
<keyword evidence="6" id="KW-0539">Nucleus</keyword>
<dbReference type="InterPro" id="IPR043151">
    <property type="entry name" value="BAH_sf"/>
</dbReference>
<proteinExistence type="inferred from homology"/>
<comment type="caution">
    <text evidence="11">The sequence shown here is derived from an EMBL/GenBank/DDBJ whole genome shotgun (WGS) entry which is preliminary data.</text>
</comment>
<dbReference type="Gene3D" id="2.30.30.490">
    <property type="match status" value="1"/>
</dbReference>
<feature type="compositionally biased region" description="Gly residues" evidence="9">
    <location>
        <begin position="960"/>
        <end position="979"/>
    </location>
</feature>
<evidence type="ECO:0000256" key="8">
    <source>
        <dbReference type="RuleBase" id="RU000416"/>
    </source>
</evidence>
<reference evidence="11" key="1">
    <citation type="journal article" date="2020" name="bioRxiv">
        <title>Comparative genomics of Chlamydomonas.</title>
        <authorList>
            <person name="Craig R.J."/>
            <person name="Hasan A.R."/>
            <person name="Ness R.W."/>
            <person name="Keightley P.D."/>
        </authorList>
    </citation>
    <scope>NUCLEOTIDE SEQUENCE</scope>
    <source>
        <strain evidence="11">SAG 7.73</strain>
    </source>
</reference>
<dbReference type="PANTHER" id="PTHR10629:SF52">
    <property type="entry name" value="DNA (CYTOSINE-5)-METHYLTRANSFERASE 1"/>
    <property type="match status" value="1"/>
</dbReference>
<evidence type="ECO:0000256" key="2">
    <source>
        <dbReference type="ARBA" id="ARBA00011975"/>
    </source>
</evidence>
<feature type="compositionally biased region" description="Low complexity" evidence="9">
    <location>
        <begin position="2164"/>
        <end position="2174"/>
    </location>
</feature>
<dbReference type="Pfam" id="PF12047">
    <property type="entry name" value="DNMT1-RFD"/>
    <property type="match status" value="2"/>
</dbReference>
<dbReference type="Gene3D" id="3.90.120.10">
    <property type="entry name" value="DNA Methylase, subunit A, domain 2"/>
    <property type="match status" value="1"/>
</dbReference>
<comment type="similarity">
    <text evidence="7 8">Belongs to the class I-like SAM-binding methyltransferase superfamily. C5-methyltransferase family.</text>
</comment>
<feature type="compositionally biased region" description="Acidic residues" evidence="9">
    <location>
        <begin position="1067"/>
        <end position="1077"/>
    </location>
</feature>
<dbReference type="Proteomes" id="UP000650467">
    <property type="component" value="Unassembled WGS sequence"/>
</dbReference>
<dbReference type="GO" id="GO:0005634">
    <property type="term" value="C:nucleus"/>
    <property type="evidence" value="ECO:0007669"/>
    <property type="project" value="UniProtKB-SubCell"/>
</dbReference>
<feature type="region of interest" description="Disordered" evidence="9">
    <location>
        <begin position="1626"/>
        <end position="1691"/>
    </location>
</feature>
<comment type="subcellular location">
    <subcellularLocation>
        <location evidence="1">Nucleus</location>
    </subcellularLocation>
</comment>
<feature type="compositionally biased region" description="Pro residues" evidence="9">
    <location>
        <begin position="63"/>
        <end position="79"/>
    </location>
</feature>
<dbReference type="FunFam" id="3.90.120.10:FF:000002">
    <property type="entry name" value="DNA (cytosine-5)-methyltransferase"/>
    <property type="match status" value="1"/>
</dbReference>
<feature type="region of interest" description="Disordered" evidence="9">
    <location>
        <begin position="958"/>
        <end position="994"/>
    </location>
</feature>
<dbReference type="EC" id="2.1.1.37" evidence="2"/>
<keyword evidence="4 7" id="KW-0808">Transferase</keyword>
<feature type="region of interest" description="Disordered" evidence="9">
    <location>
        <begin position="688"/>
        <end position="720"/>
    </location>
</feature>
<dbReference type="PANTHER" id="PTHR10629">
    <property type="entry name" value="CYTOSINE-SPECIFIC METHYLTRANSFERASE"/>
    <property type="match status" value="1"/>
</dbReference>
<feature type="region of interest" description="Disordered" evidence="9">
    <location>
        <begin position="2148"/>
        <end position="2174"/>
    </location>
</feature>
<feature type="compositionally biased region" description="Basic and acidic residues" evidence="9">
    <location>
        <begin position="1104"/>
        <end position="1135"/>
    </location>
</feature>
<evidence type="ECO:0000313" key="12">
    <source>
        <dbReference type="Proteomes" id="UP000650467"/>
    </source>
</evidence>
<feature type="compositionally biased region" description="Acidic residues" evidence="9">
    <location>
        <begin position="1465"/>
        <end position="1502"/>
    </location>
</feature>
<sequence length="2174" mass="224073">MRAAGPKGARAKAKQPGVSGQDDMVAPSKNTAAAASVKGVKRAADKPAEPTPNAAAEKAAAPAPAPAPATAPEPAPKPAGPSKKKQKVSEKPAAAAAAAAAVVAATGNGSAPAAVAEPESAKASAAAKPRKGKAAAATDAGAAAGKAAGKRPKKQQKEVADEQAAGGEGSDAEQEQDKSGAGGAGEMEVEVKAEGRASRKAAQKVKSYKEAKEEESDGGAGGDDDDMVDVVEEEAVASEAEALQQTAGAGPGARAGSAAGGVMRSLVEFDFTDSEGRSEPIERLDNVEGGLFVSGCVYPALGYELDKAGRPKAGRGQVAAGSRAAGGVKALGRRVARVGPVTAWRVSYSPKADPMVIVHTAAAQYVCGKPAPGAARSYMQQLEPQLALADLVYKSLTPAAGGRLDASFDDVCVKVARTKAKMARQYGGAELALQLHGGFIMEQLKALAASQSKAGGAKGKDDKGKGPAVAAGAGSAANYDDGPFAQGLLSAMNNGELPESFQTLAMLEGGGGGGAIRIASDGGAAAAAAAAEAGAGAGGGGGAEADADRAMAIRLQAELNAAWEAGETEQPRGRGRGGAAGGRGGGAGGGYIQVREEEIANDYPAPREYGGDEDADECDEVVVGCGFGVHPDDMPEQTLDRFAFYNADGLMCPMETVPLMKDLMLDTGIFASGIVGEGGADWGSSAGGGGGGGGAAAAGGEAGGADAGGAGGSGSGAGGGGGGGLRIFTTQVREWEVEAGHDHVSIIIITDFGKYRLLRPHESYAGWHRVLERCFHVALKVVAWLEETDRASKVSFADVVARLAGLPPADKAYVPARRSFKGARAEAVERFIVVHGQVLLTVLGLIKKALAGCGFARALKEKLTERRHRVLAAAAAGGGKGKAAAARALRSAVENPVKSRAKKVGGRPVAMPATTTVQVRRVWSEAWAGGAVQVHTAPAADAHTGDGDGDVEMREAAAAGAGGGSGAAGGAAGASGSGVGDDAPIGPPVMPPTAVKVPCRTWELQEPRPAPAPAARAAASSSASSAAVTRMLYGAAVCGDLRLTPGAVIRVGKRGLLQPAAAKGTDVDEEEDEEEEGGSGSESGAEAEAASSEDEGSEWDEEEVKERIAAELQKKKEVADKAKARKAARDKDKAEAAPATEEQAAADEAEERAAMEEEARSRLQEARRQHVLRALTRGPFALVQAIYTTKQAGGKESSPRLQVRLLVHGRDTALGKVASPAELFLLDTSPRPLVDASSGGPGGRPPAWGPASAGELAELPLNGRAVAGLVEAVDLSGRTGAADTRLENAHADMERQRGDALRMSRGQPPLFVYRFVYCPGQGMFRTLRARDLALGSYMQAAPAASAPLAMLPNAAGFTKGGVTYRVGGYLFVSADAIDKALAKLGLGSGGGGKDSEEGGEEDEEDEDEVEAAAAAAKAKAAKPGRKPQPKASAAAKAQKGAPGQKSQRKAAAAAAAAIKNKSKDEEADEEDEEDEDSDVEEEDASEASGSEEEEEEAEEEEEQPKKKRGGKRTTHKGSSAGMRAFAVVQLLQVVPAAGTGKAGKGGAASAQPATVKVRRFFRPEDISSDLRYPADWWDLYAPAGAAAEQELEVPVAEVHGKCAVVLGARPKKPALHTYLVVGSYDPQQHKPTSAGGSSSAGGGAGGSGADSPKVGPPPASLPVPPGAAAAAVAPAAEEAQDEGEEEAEEEAVLAEALRLPTMDIFAGCGGLSEGFHQAGVAESRWAIEYDREAADAFALNNPGATVFCDNCNVLLRAAMVKAGLEADCVSDPAAEEAARRLDPGVVADLPAPGSVGLMMGGPPCQGYSGMNRFNKGMWSQVQNSMVMAYTSYCDFYRPRYFLLENVRNFVAYNNGRVFRLVVRTLLELGYQVRFGVLNAGNFGVSQSRKRTFIWAALPGELLPDWPAALHRFKQEQLGVRMRGVGTSGEFFHASGPPAPGAPLRTVTVRDVIGDLPPVENGAETDPLPYTGQPVSAFQRAIRGQAAASGEVRDHVVKAMNALNLERCRCIPKGDPGADWRVLERIVAADPSRELFNGHKLVPWCLPNTADRHNGWRGLYGRLDPDGHFPTATTDPNPMGKVGQVFHPEQDRIVSVRECARSQGFPDHFRFSGNVVCRHRQVGNAVPPPLARALGLKLREALKERREREAAEAEEALKAMRARRQQQQQRAAKQQ</sequence>
<dbReference type="PRINTS" id="PR00105">
    <property type="entry name" value="C5METTRFRASE"/>
</dbReference>
<feature type="compositionally biased region" description="Low complexity" evidence="9">
    <location>
        <begin position="134"/>
        <end position="147"/>
    </location>
</feature>
<feature type="region of interest" description="Disordered" evidence="9">
    <location>
        <begin position="1"/>
        <end position="257"/>
    </location>
</feature>
<name>A0A835W273_CHLIN</name>
<dbReference type="EMBL" id="JAEHOC010000019">
    <property type="protein sequence ID" value="KAG2433346.1"/>
    <property type="molecule type" value="Genomic_DNA"/>
</dbReference>
<dbReference type="GO" id="GO:0003886">
    <property type="term" value="F:DNA (cytosine-5-)-methyltransferase activity"/>
    <property type="evidence" value="ECO:0007669"/>
    <property type="project" value="UniProtKB-EC"/>
</dbReference>
<feature type="compositionally biased region" description="Low complexity" evidence="9">
    <location>
        <begin position="1429"/>
        <end position="1457"/>
    </location>
</feature>
<dbReference type="GO" id="GO:0032259">
    <property type="term" value="P:methylation"/>
    <property type="evidence" value="ECO:0007669"/>
    <property type="project" value="UniProtKB-KW"/>
</dbReference>
<keyword evidence="5 7" id="KW-0949">S-adenosyl-L-methionine</keyword>
<feature type="compositionally biased region" description="Acidic residues" evidence="9">
    <location>
        <begin position="213"/>
        <end position="236"/>
    </location>
</feature>
<dbReference type="InterPro" id="IPR022702">
    <property type="entry name" value="Cytosine_MeTrfase1_RFD"/>
</dbReference>
<feature type="region of interest" description="Disordered" evidence="9">
    <location>
        <begin position="1059"/>
        <end position="1164"/>
    </location>
</feature>
<dbReference type="GO" id="GO:0044027">
    <property type="term" value="P:negative regulation of gene expression via chromosomal CpG island methylation"/>
    <property type="evidence" value="ECO:0007669"/>
    <property type="project" value="TreeGrafter"/>
</dbReference>
<evidence type="ECO:0000256" key="4">
    <source>
        <dbReference type="ARBA" id="ARBA00022679"/>
    </source>
</evidence>
<protein>
    <recommendedName>
        <fullName evidence="2">DNA (cytosine-5-)-methyltransferase</fullName>
        <ecNumber evidence="2">2.1.1.37</ecNumber>
    </recommendedName>
</protein>
<feature type="compositionally biased region" description="Gly residues" evidence="9">
    <location>
        <begin position="1638"/>
        <end position="1648"/>
    </location>
</feature>
<dbReference type="InterPro" id="IPR031303">
    <property type="entry name" value="C5_meth_CS"/>
</dbReference>
<feature type="compositionally biased region" description="Acidic residues" evidence="9">
    <location>
        <begin position="1091"/>
        <end position="1103"/>
    </location>
</feature>
<dbReference type="InterPro" id="IPR029063">
    <property type="entry name" value="SAM-dependent_MTases_sf"/>
</dbReference>
<evidence type="ECO:0000256" key="3">
    <source>
        <dbReference type="ARBA" id="ARBA00022603"/>
    </source>
</evidence>
<feature type="compositionally biased region" description="Basic and acidic residues" evidence="9">
    <location>
        <begin position="1151"/>
        <end position="1164"/>
    </location>
</feature>
<keyword evidence="3 7" id="KW-0489">Methyltransferase</keyword>
<evidence type="ECO:0000256" key="5">
    <source>
        <dbReference type="ARBA" id="ARBA00022691"/>
    </source>
</evidence>
<feature type="compositionally biased region" description="Low complexity" evidence="9">
    <location>
        <begin position="51"/>
        <end position="62"/>
    </location>
</feature>
<organism evidence="11 12">
    <name type="scientific">Chlamydomonas incerta</name>
    <dbReference type="NCBI Taxonomy" id="51695"/>
    <lineage>
        <taxon>Eukaryota</taxon>
        <taxon>Viridiplantae</taxon>
        <taxon>Chlorophyta</taxon>
        <taxon>core chlorophytes</taxon>
        <taxon>Chlorophyceae</taxon>
        <taxon>CS clade</taxon>
        <taxon>Chlamydomonadales</taxon>
        <taxon>Chlamydomonadaceae</taxon>
        <taxon>Chlamydomonas</taxon>
    </lineage>
</organism>
<feature type="compositionally biased region" description="Acidic residues" evidence="9">
    <location>
        <begin position="1397"/>
        <end position="1410"/>
    </location>
</feature>
<dbReference type="NCBIfam" id="TIGR00675">
    <property type="entry name" value="dcm"/>
    <property type="match status" value="1"/>
</dbReference>
<dbReference type="Gene3D" id="3.40.50.150">
    <property type="entry name" value="Vaccinia Virus protein VP39"/>
    <property type="match status" value="1"/>
</dbReference>
<feature type="compositionally biased region" description="Low complexity" evidence="9">
    <location>
        <begin position="93"/>
        <end position="127"/>
    </location>
</feature>
<dbReference type="InterPro" id="IPR001525">
    <property type="entry name" value="C5_MeTfrase"/>
</dbReference>
<feature type="region of interest" description="Disordered" evidence="9">
    <location>
        <begin position="565"/>
        <end position="587"/>
    </location>
</feature>
<evidence type="ECO:0000256" key="7">
    <source>
        <dbReference type="PROSITE-ProRule" id="PRU01016"/>
    </source>
</evidence>
<feature type="compositionally biased region" description="Acidic residues" evidence="9">
    <location>
        <begin position="1678"/>
        <end position="1691"/>
    </location>
</feature>
<feature type="compositionally biased region" description="Low complexity" evidence="9">
    <location>
        <begin position="1666"/>
        <end position="1677"/>
    </location>
</feature>
<keyword evidence="12" id="KW-1185">Reference proteome</keyword>
<dbReference type="Pfam" id="PF00145">
    <property type="entry name" value="DNA_methylase"/>
    <property type="match status" value="2"/>
</dbReference>
<dbReference type="OrthoDB" id="5376140at2759"/>
<gene>
    <name evidence="11" type="ORF">HXX76_008410</name>
</gene>
<feature type="compositionally biased region" description="Basic residues" evidence="9">
    <location>
        <begin position="1419"/>
        <end position="1428"/>
    </location>
</feature>